<proteinExistence type="predicted"/>
<dbReference type="Proteomes" id="UP000000552">
    <property type="component" value="Chromosome"/>
</dbReference>
<gene>
    <name evidence="2" type="ordered locus">msl2990</name>
</gene>
<sequence length="81" mass="8817">MILHSRIGFSSSQARFRSGRSPMTALFVGPRWAFSENRAPFFEDMPMQVRLPSLPSFAIPSAEPNPEDQSGTLGAAGGHQP</sequence>
<name>Q98H80_RHILO</name>
<dbReference type="KEGG" id="mlo:msl2990"/>
<feature type="region of interest" description="Disordered" evidence="1">
    <location>
        <begin position="56"/>
        <end position="81"/>
    </location>
</feature>
<dbReference type="HOGENOM" id="CLU_2571440_0_0_5"/>
<organism evidence="2 3">
    <name type="scientific">Mesorhizobium japonicum (strain LMG 29417 / CECT 9101 / MAFF 303099)</name>
    <name type="common">Mesorhizobium loti (strain MAFF 303099)</name>
    <dbReference type="NCBI Taxonomy" id="266835"/>
    <lineage>
        <taxon>Bacteria</taxon>
        <taxon>Pseudomonadati</taxon>
        <taxon>Pseudomonadota</taxon>
        <taxon>Alphaproteobacteria</taxon>
        <taxon>Hyphomicrobiales</taxon>
        <taxon>Phyllobacteriaceae</taxon>
        <taxon>Mesorhizobium</taxon>
    </lineage>
</organism>
<reference evidence="2 3" key="1">
    <citation type="journal article" date="2000" name="DNA Res.">
        <title>Complete genome structure of the nitrogen-fixing symbiotic bacterium Mesorhizobium loti.</title>
        <authorList>
            <person name="Kaneko T."/>
            <person name="Nakamura Y."/>
            <person name="Sato S."/>
            <person name="Asamizu E."/>
            <person name="Kato T."/>
            <person name="Sasamoto S."/>
            <person name="Watanabe A."/>
            <person name="Idesawa K."/>
            <person name="Ishikawa A."/>
            <person name="Kawashima K."/>
            <person name="Kimura T."/>
            <person name="Kishida Y."/>
            <person name="Kiyokawa C."/>
            <person name="Kohara M."/>
            <person name="Matsumoto M."/>
            <person name="Matsuno A."/>
            <person name="Mochizuki Y."/>
            <person name="Nakayama S."/>
            <person name="Nakazaki N."/>
            <person name="Shimpo S."/>
            <person name="Sugimoto M."/>
            <person name="Takeuchi C."/>
            <person name="Yamada M."/>
            <person name="Tabata S."/>
        </authorList>
    </citation>
    <scope>NUCLEOTIDE SEQUENCE [LARGE SCALE GENOMIC DNA]</scope>
    <source>
        <strain evidence="3">LMG 29417 / CECT 9101 / MAFF 303099</strain>
    </source>
</reference>
<protein>
    <submittedName>
        <fullName evidence="2">Msl2990 protein</fullName>
    </submittedName>
</protein>
<evidence type="ECO:0000313" key="3">
    <source>
        <dbReference type="Proteomes" id="UP000000552"/>
    </source>
</evidence>
<dbReference type="EMBL" id="BA000012">
    <property type="protein sequence ID" value="BAB49986.1"/>
    <property type="molecule type" value="Genomic_DNA"/>
</dbReference>
<evidence type="ECO:0000313" key="2">
    <source>
        <dbReference type="EMBL" id="BAB49986.1"/>
    </source>
</evidence>
<dbReference type="AlphaFoldDB" id="Q98H80"/>
<evidence type="ECO:0000256" key="1">
    <source>
        <dbReference type="SAM" id="MobiDB-lite"/>
    </source>
</evidence>
<accession>Q98H80</accession>